<evidence type="ECO:0000313" key="4">
    <source>
        <dbReference type="Proteomes" id="UP000054560"/>
    </source>
</evidence>
<feature type="domain" description="CRAL-TRIO" evidence="2">
    <location>
        <begin position="1"/>
        <end position="123"/>
    </location>
</feature>
<evidence type="ECO:0000313" key="3">
    <source>
        <dbReference type="EMBL" id="KNC77283.1"/>
    </source>
</evidence>
<evidence type="ECO:0000259" key="2">
    <source>
        <dbReference type="PROSITE" id="PS50191"/>
    </source>
</evidence>
<protein>
    <recommendedName>
        <fullName evidence="2">CRAL-TRIO domain-containing protein</fullName>
    </recommendedName>
</protein>
<dbReference type="InterPro" id="IPR036865">
    <property type="entry name" value="CRAL-TRIO_dom_sf"/>
</dbReference>
<sequence>MNLYPFYLISGYGYDSSIEKWMIVTDLHGFSLAKHGDSQVSRKFVEILQDHYPERLHSMVAINAPAIFVGFYKALSVFIDKTTRKKFQVKGKMDKKAAHEYLTQYITQDQLEDCYDGVLPTKVPPNIVEILEPLWEQHKSAKKRG</sequence>
<dbReference type="Gene3D" id="3.40.525.10">
    <property type="entry name" value="CRAL-TRIO lipid binding domain"/>
    <property type="match status" value="1"/>
</dbReference>
<dbReference type="GeneID" id="25910755"/>
<gene>
    <name evidence="3" type="ORF">SARC_10251</name>
</gene>
<evidence type="ECO:0000256" key="1">
    <source>
        <dbReference type="SAM" id="Phobius"/>
    </source>
</evidence>
<reference evidence="3 4" key="1">
    <citation type="submission" date="2011-02" db="EMBL/GenBank/DDBJ databases">
        <title>The Genome Sequence of Sphaeroforma arctica JP610.</title>
        <authorList>
            <consortium name="The Broad Institute Genome Sequencing Platform"/>
            <person name="Russ C."/>
            <person name="Cuomo C."/>
            <person name="Young S.K."/>
            <person name="Zeng Q."/>
            <person name="Gargeya S."/>
            <person name="Alvarado L."/>
            <person name="Berlin A."/>
            <person name="Chapman S.B."/>
            <person name="Chen Z."/>
            <person name="Freedman E."/>
            <person name="Gellesch M."/>
            <person name="Goldberg J."/>
            <person name="Griggs A."/>
            <person name="Gujja S."/>
            <person name="Heilman E."/>
            <person name="Heiman D."/>
            <person name="Howarth C."/>
            <person name="Mehta T."/>
            <person name="Neiman D."/>
            <person name="Pearson M."/>
            <person name="Roberts A."/>
            <person name="Saif S."/>
            <person name="Shea T."/>
            <person name="Shenoy N."/>
            <person name="Sisk P."/>
            <person name="Stolte C."/>
            <person name="Sykes S."/>
            <person name="White J."/>
            <person name="Yandava C."/>
            <person name="Burger G."/>
            <person name="Gray M.W."/>
            <person name="Holland P.W.H."/>
            <person name="King N."/>
            <person name="Lang F.B.F."/>
            <person name="Roger A.J."/>
            <person name="Ruiz-Trillo I."/>
            <person name="Haas B."/>
            <person name="Nusbaum C."/>
            <person name="Birren B."/>
        </authorList>
    </citation>
    <scope>NUCLEOTIDE SEQUENCE [LARGE SCALE GENOMIC DNA]</scope>
    <source>
        <strain evidence="3 4">JP610</strain>
    </source>
</reference>
<dbReference type="InterPro" id="IPR001251">
    <property type="entry name" value="CRAL-TRIO_dom"/>
</dbReference>
<dbReference type="SMART" id="SM00516">
    <property type="entry name" value="SEC14"/>
    <property type="match status" value="1"/>
</dbReference>
<dbReference type="Proteomes" id="UP000054560">
    <property type="component" value="Unassembled WGS sequence"/>
</dbReference>
<feature type="transmembrane region" description="Helical" evidence="1">
    <location>
        <begin position="60"/>
        <end position="79"/>
    </location>
</feature>
<proteinExistence type="predicted"/>
<dbReference type="PANTHER" id="PTHR45824:SF29">
    <property type="entry name" value="GH16843P"/>
    <property type="match status" value="1"/>
</dbReference>
<dbReference type="SUPFAM" id="SSF52087">
    <property type="entry name" value="CRAL/TRIO domain"/>
    <property type="match status" value="1"/>
</dbReference>
<dbReference type="Pfam" id="PF00650">
    <property type="entry name" value="CRAL_TRIO"/>
    <property type="match status" value="1"/>
</dbReference>
<organism evidence="3 4">
    <name type="scientific">Sphaeroforma arctica JP610</name>
    <dbReference type="NCBI Taxonomy" id="667725"/>
    <lineage>
        <taxon>Eukaryota</taxon>
        <taxon>Ichthyosporea</taxon>
        <taxon>Ichthyophonida</taxon>
        <taxon>Sphaeroforma</taxon>
    </lineage>
</organism>
<keyword evidence="4" id="KW-1185">Reference proteome</keyword>
<dbReference type="AlphaFoldDB" id="A0A0L0FMM4"/>
<accession>A0A0L0FMM4</accession>
<dbReference type="PROSITE" id="PS50191">
    <property type="entry name" value="CRAL_TRIO"/>
    <property type="match status" value="1"/>
</dbReference>
<dbReference type="InterPro" id="IPR052578">
    <property type="entry name" value="PI_Transfer_CRAL-TRIO"/>
</dbReference>
<keyword evidence="1" id="KW-1133">Transmembrane helix</keyword>
<dbReference type="EMBL" id="KQ242781">
    <property type="protein sequence ID" value="KNC77283.1"/>
    <property type="molecule type" value="Genomic_DNA"/>
</dbReference>
<name>A0A0L0FMM4_9EUKA</name>
<keyword evidence="1" id="KW-0472">Membrane</keyword>
<dbReference type="CDD" id="cd00170">
    <property type="entry name" value="SEC14"/>
    <property type="match status" value="1"/>
</dbReference>
<keyword evidence="1" id="KW-0812">Transmembrane</keyword>
<dbReference type="PANTHER" id="PTHR45824">
    <property type="entry name" value="GH16843P"/>
    <property type="match status" value="1"/>
</dbReference>
<dbReference type="OrthoDB" id="1434354at2759"/>
<dbReference type="GO" id="GO:0008526">
    <property type="term" value="F:phosphatidylinositol transfer activity"/>
    <property type="evidence" value="ECO:0007669"/>
    <property type="project" value="TreeGrafter"/>
</dbReference>
<dbReference type="RefSeq" id="XP_014151185.1">
    <property type="nucleotide sequence ID" value="XM_014295710.1"/>
</dbReference>
<dbReference type="STRING" id="667725.A0A0L0FMM4"/>